<dbReference type="InterPro" id="IPR046904">
    <property type="entry name" value="ABC-3C_MC2"/>
</dbReference>
<evidence type="ECO:0008006" key="3">
    <source>
        <dbReference type="Google" id="ProtNLM"/>
    </source>
</evidence>
<evidence type="ECO:0000313" key="1">
    <source>
        <dbReference type="EMBL" id="SFM23202.1"/>
    </source>
</evidence>
<gene>
    <name evidence="1" type="ORF">SAMN05192568_102368</name>
</gene>
<dbReference type="AlphaFoldDB" id="A0A1I4P618"/>
<dbReference type="EMBL" id="FOTK01000023">
    <property type="protein sequence ID" value="SFM23202.1"/>
    <property type="molecule type" value="Genomic_DNA"/>
</dbReference>
<organism evidence="1 2">
    <name type="scientific">Methylobacterium pseudosasicola</name>
    <dbReference type="NCBI Taxonomy" id="582667"/>
    <lineage>
        <taxon>Bacteria</taxon>
        <taxon>Pseudomonadati</taxon>
        <taxon>Pseudomonadota</taxon>
        <taxon>Alphaproteobacteria</taxon>
        <taxon>Hyphomicrobiales</taxon>
        <taxon>Methylobacteriaceae</taxon>
        <taxon>Methylobacterium</taxon>
    </lineage>
</organism>
<reference evidence="2" key="1">
    <citation type="submission" date="2016-10" db="EMBL/GenBank/DDBJ databases">
        <authorList>
            <person name="Varghese N."/>
            <person name="Submissions S."/>
        </authorList>
    </citation>
    <scope>NUCLEOTIDE SEQUENCE [LARGE SCALE GENOMIC DNA]</scope>
    <source>
        <strain evidence="2">BL36</strain>
    </source>
</reference>
<dbReference type="OrthoDB" id="8662245at2"/>
<dbReference type="Pfam" id="PF20288">
    <property type="entry name" value="MC2"/>
    <property type="match status" value="1"/>
</dbReference>
<dbReference type="Proteomes" id="UP000199048">
    <property type="component" value="Unassembled WGS sequence"/>
</dbReference>
<evidence type="ECO:0000313" key="2">
    <source>
        <dbReference type="Proteomes" id="UP000199048"/>
    </source>
</evidence>
<name>A0A1I4P618_9HYPH</name>
<keyword evidence="2" id="KW-1185">Reference proteome</keyword>
<proteinExistence type="predicted"/>
<dbReference type="STRING" id="582667.SAMN05192568_102368"/>
<protein>
    <recommendedName>
        <fullName evidence="3">Threonine efflux protein</fullName>
    </recommendedName>
</protein>
<sequence length="169" mass="18853">MGDMRTSPADPFDSPLETGLRALVVLEAMYPRACDLSEMTWYDHLVVNTADIADRDGGEGPRSLHPATPGRHDALNIRRQAVEASLMLMHRVHLVEVRHCEDGIRYASGETTPSFLDALQAPYMLRLKDRARWLASRFEGMDAADIAAVVDRHVGLWAVQFRSGEGDRP</sequence>
<accession>A0A1I4P618</accession>